<keyword evidence="7" id="KW-0547">Nucleotide-binding</keyword>
<evidence type="ECO:0000313" key="17">
    <source>
        <dbReference type="Proteomes" id="UP001206206"/>
    </source>
</evidence>
<evidence type="ECO:0000256" key="12">
    <source>
        <dbReference type="SAM" id="Coils"/>
    </source>
</evidence>
<evidence type="ECO:0000256" key="13">
    <source>
        <dbReference type="SAM" id="MobiDB-lite"/>
    </source>
</evidence>
<organism evidence="16 17">
    <name type="scientific">Streptantibioticus rubrisoli</name>
    <dbReference type="NCBI Taxonomy" id="1387313"/>
    <lineage>
        <taxon>Bacteria</taxon>
        <taxon>Bacillati</taxon>
        <taxon>Actinomycetota</taxon>
        <taxon>Actinomycetes</taxon>
        <taxon>Kitasatosporales</taxon>
        <taxon>Streptomycetaceae</taxon>
        <taxon>Streptantibioticus</taxon>
    </lineage>
</organism>
<evidence type="ECO:0000313" key="16">
    <source>
        <dbReference type="EMBL" id="MCQ4042820.1"/>
    </source>
</evidence>
<keyword evidence="10" id="KW-1133">Transmembrane helix</keyword>
<keyword evidence="10" id="KW-0472">Membrane</keyword>
<dbReference type="Pfam" id="PF02518">
    <property type="entry name" value="HATPase_c"/>
    <property type="match status" value="1"/>
</dbReference>
<evidence type="ECO:0000256" key="6">
    <source>
        <dbReference type="ARBA" id="ARBA00022692"/>
    </source>
</evidence>
<comment type="catalytic activity">
    <reaction evidence="1">
        <text>ATP + protein L-histidine = ADP + protein N-phospho-L-histidine.</text>
        <dbReference type="EC" id="2.7.13.3"/>
    </reaction>
</comment>
<dbReference type="InterPro" id="IPR003660">
    <property type="entry name" value="HAMP_dom"/>
</dbReference>
<keyword evidence="6" id="KW-0812">Transmembrane</keyword>
<proteinExistence type="predicted"/>
<evidence type="ECO:0000256" key="1">
    <source>
        <dbReference type="ARBA" id="ARBA00000085"/>
    </source>
</evidence>
<sequence length="883" mass="93523">MRTQPAVADQSETAPPAPPRRRVRQRLLGALLVSVLAVLAAGAPGLATAIGNLSESQRLLRLTELNTSAVALAHSLADERDDMTAYVAAGRTTARPSPTTTLNGGASRRGTASGGSDDLGRGVSEDERARVDRQVTDVTQQAAALDSGGSPDLARTVQTARSALTGLGHIRQAALSGPGTAKDAFDAYSPLIDALDGVSAALARALPGRASAADTSAGPALAQAVDLASAEHGLLVAALTAGGTSQPLVTEAQQARLGEQSALAAFAATATTPAQTQYAQTVTGTDVATAESYLRRLTAKSYLSESDNRLRTADVDSALAARIDRMRAVQASLAGADTTRLTKLRDDDVTALELRATLVGLCAALAAGIGVRTTRSVTRPLAALRRYAGDPQPPVPTGSRDEFAAVALAVERLAEDTARLRTETAQQEKERLRLVGERQKVAAERDELRRGQVELREQHRALLAERDELLDRIESLRGVPHATFINLSLRTLALIERQLALIEGLEDREHDPDELKTLFRLDHLATRMRRNSESLLVLAGAETSGGALAKPVPLLDVVRAGVSEVERYERVRIPFLPRAQVAGFAADDTAHLVAELLENATAFSPPHADVQVTGWLLENGEAMLSIEDAGIGIPHDRLTELNQLLADPHPHESHATAGLGLYVVARLAGRHGIRVQLREQKQGGVTAVVVLPRTLIVRPAESVAPPQEAYVAPKPDADRPRASVPAASAKAVSAAAPAPRRAPEPDEHTRTPAAEDGPTARPGHSRTEEAGQPEETEQTASEPGSLTEKGLPKRVPRASGLSGEPANRPRNAPVDAEALRRRLGGFAQGLRQGRQDAEAEATGTVELPLPPTAARHHQQQPQQRQSQKHRQSQHGEPSEEARG</sequence>
<keyword evidence="8" id="KW-0418">Kinase</keyword>
<accession>A0ABT1PBT1</accession>
<evidence type="ECO:0000256" key="2">
    <source>
        <dbReference type="ARBA" id="ARBA00004370"/>
    </source>
</evidence>
<dbReference type="EC" id="2.7.13.3" evidence="3"/>
<evidence type="ECO:0000256" key="11">
    <source>
        <dbReference type="ARBA" id="ARBA00023012"/>
    </source>
</evidence>
<dbReference type="Gene3D" id="3.30.565.10">
    <property type="entry name" value="Histidine kinase-like ATPase, C-terminal domain"/>
    <property type="match status" value="1"/>
</dbReference>
<feature type="compositionally biased region" description="Basic and acidic residues" evidence="13">
    <location>
        <begin position="118"/>
        <end position="132"/>
    </location>
</feature>
<dbReference type="InterPro" id="IPR050980">
    <property type="entry name" value="2C_sensor_his_kinase"/>
</dbReference>
<feature type="region of interest" description="Disordered" evidence="13">
    <location>
        <begin position="90"/>
        <end position="132"/>
    </location>
</feature>
<evidence type="ECO:0000259" key="14">
    <source>
        <dbReference type="PROSITE" id="PS50109"/>
    </source>
</evidence>
<keyword evidence="9" id="KW-0067">ATP-binding</keyword>
<feature type="compositionally biased region" description="Low complexity" evidence="13">
    <location>
        <begin position="104"/>
        <end position="116"/>
    </location>
</feature>
<dbReference type="SUPFAM" id="SSF55874">
    <property type="entry name" value="ATPase domain of HSP90 chaperone/DNA topoisomerase II/histidine kinase"/>
    <property type="match status" value="1"/>
</dbReference>
<feature type="domain" description="HAMP" evidence="15">
    <location>
        <begin position="375"/>
        <end position="422"/>
    </location>
</feature>
<keyword evidence="11" id="KW-0902">Two-component regulatory system</keyword>
<feature type="region of interest" description="Disordered" evidence="13">
    <location>
        <begin position="703"/>
        <end position="883"/>
    </location>
</feature>
<name>A0ABT1PBT1_9ACTN</name>
<evidence type="ECO:0000256" key="4">
    <source>
        <dbReference type="ARBA" id="ARBA00022553"/>
    </source>
</evidence>
<dbReference type="PROSITE" id="PS50885">
    <property type="entry name" value="HAMP"/>
    <property type="match status" value="1"/>
</dbReference>
<dbReference type="InterPro" id="IPR013587">
    <property type="entry name" value="Nitrate/nitrite_sensing"/>
</dbReference>
<dbReference type="PROSITE" id="PS50109">
    <property type="entry name" value="HIS_KIN"/>
    <property type="match status" value="1"/>
</dbReference>
<dbReference type="PANTHER" id="PTHR44936:SF9">
    <property type="entry name" value="SENSOR PROTEIN CREC"/>
    <property type="match status" value="1"/>
</dbReference>
<feature type="compositionally biased region" description="Low complexity" evidence="13">
    <location>
        <begin position="722"/>
        <end position="739"/>
    </location>
</feature>
<keyword evidence="12" id="KW-0175">Coiled coil</keyword>
<keyword evidence="4" id="KW-0597">Phosphoprotein</keyword>
<dbReference type="RefSeq" id="WP_255927365.1">
    <property type="nucleotide sequence ID" value="NZ_JANFNH010000010.1"/>
</dbReference>
<dbReference type="InterPro" id="IPR005467">
    <property type="entry name" value="His_kinase_dom"/>
</dbReference>
<comment type="subcellular location">
    <subcellularLocation>
        <location evidence="2">Membrane</location>
    </subcellularLocation>
</comment>
<evidence type="ECO:0000256" key="5">
    <source>
        <dbReference type="ARBA" id="ARBA00022679"/>
    </source>
</evidence>
<feature type="compositionally biased region" description="Polar residues" evidence="13">
    <location>
        <begin position="94"/>
        <end position="103"/>
    </location>
</feature>
<comment type="caution">
    <text evidence="16">The sequence shown here is derived from an EMBL/GenBank/DDBJ whole genome shotgun (WGS) entry which is preliminary data.</text>
</comment>
<evidence type="ECO:0000256" key="7">
    <source>
        <dbReference type="ARBA" id="ARBA00022741"/>
    </source>
</evidence>
<feature type="compositionally biased region" description="Basic and acidic residues" evidence="13">
    <location>
        <begin position="741"/>
        <end position="750"/>
    </location>
</feature>
<feature type="coiled-coil region" evidence="12">
    <location>
        <begin position="410"/>
        <end position="472"/>
    </location>
</feature>
<dbReference type="InterPro" id="IPR036890">
    <property type="entry name" value="HATPase_C_sf"/>
</dbReference>
<dbReference type="EMBL" id="JANFNH010000010">
    <property type="protein sequence ID" value="MCQ4042820.1"/>
    <property type="molecule type" value="Genomic_DNA"/>
</dbReference>
<protein>
    <recommendedName>
        <fullName evidence="3">histidine kinase</fullName>
        <ecNumber evidence="3">2.7.13.3</ecNumber>
    </recommendedName>
</protein>
<dbReference type="SMART" id="SM00387">
    <property type="entry name" value="HATPase_c"/>
    <property type="match status" value="1"/>
</dbReference>
<gene>
    <name evidence="16" type="ORF">NON19_12470</name>
</gene>
<evidence type="ECO:0000259" key="15">
    <source>
        <dbReference type="PROSITE" id="PS50885"/>
    </source>
</evidence>
<keyword evidence="17" id="KW-1185">Reference proteome</keyword>
<dbReference type="InterPro" id="IPR003594">
    <property type="entry name" value="HATPase_dom"/>
</dbReference>
<dbReference type="PANTHER" id="PTHR44936">
    <property type="entry name" value="SENSOR PROTEIN CREC"/>
    <property type="match status" value="1"/>
</dbReference>
<evidence type="ECO:0000256" key="10">
    <source>
        <dbReference type="ARBA" id="ARBA00022989"/>
    </source>
</evidence>
<reference evidence="16 17" key="1">
    <citation type="submission" date="2022-06" db="EMBL/GenBank/DDBJ databases">
        <title>Draft genome sequence of type strain Streptomyces rubrisoli DSM 42083.</title>
        <authorList>
            <person name="Duangmal K."/>
            <person name="Klaysubun C."/>
        </authorList>
    </citation>
    <scope>NUCLEOTIDE SEQUENCE [LARGE SCALE GENOMIC DNA]</scope>
    <source>
        <strain evidence="16 17">DSM 42083</strain>
    </source>
</reference>
<dbReference type="Proteomes" id="UP001206206">
    <property type="component" value="Unassembled WGS sequence"/>
</dbReference>
<evidence type="ECO:0000256" key="9">
    <source>
        <dbReference type="ARBA" id="ARBA00022840"/>
    </source>
</evidence>
<dbReference type="Pfam" id="PF08376">
    <property type="entry name" value="NIT"/>
    <property type="match status" value="1"/>
</dbReference>
<keyword evidence="5" id="KW-0808">Transferase</keyword>
<evidence type="ECO:0000256" key="8">
    <source>
        <dbReference type="ARBA" id="ARBA00022777"/>
    </source>
</evidence>
<feature type="domain" description="Histidine kinase" evidence="14">
    <location>
        <begin position="591"/>
        <end position="695"/>
    </location>
</feature>
<evidence type="ECO:0000256" key="3">
    <source>
        <dbReference type="ARBA" id="ARBA00012438"/>
    </source>
</evidence>
<feature type="region of interest" description="Disordered" evidence="13">
    <location>
        <begin position="1"/>
        <end position="20"/>
    </location>
</feature>